<dbReference type="AlphaFoldDB" id="A0A1M5ZRQ0"/>
<protein>
    <submittedName>
        <fullName evidence="3">Iron(III) transport system substrate-binding protein</fullName>
    </submittedName>
</protein>
<dbReference type="PROSITE" id="PS51257">
    <property type="entry name" value="PROKAR_LIPOPROTEIN"/>
    <property type="match status" value="1"/>
</dbReference>
<reference evidence="3 4" key="1">
    <citation type="submission" date="2016-11" db="EMBL/GenBank/DDBJ databases">
        <authorList>
            <person name="Jaros S."/>
            <person name="Januszkiewicz K."/>
            <person name="Wedrychowicz H."/>
        </authorList>
    </citation>
    <scope>NUCLEOTIDE SEQUENCE [LARGE SCALE GENOMIC DNA]</scope>
    <source>
        <strain evidence="3 4">DSM 6191</strain>
    </source>
</reference>
<name>A0A1M5ZRQ0_9CLOT</name>
<feature type="signal peptide" evidence="2">
    <location>
        <begin position="1"/>
        <end position="22"/>
    </location>
</feature>
<dbReference type="CDD" id="cd13544">
    <property type="entry name" value="PBP2_Fbp_like_1"/>
    <property type="match status" value="1"/>
</dbReference>
<evidence type="ECO:0000256" key="1">
    <source>
        <dbReference type="ARBA" id="ARBA00022729"/>
    </source>
</evidence>
<dbReference type="Proteomes" id="UP000184241">
    <property type="component" value="Unassembled WGS sequence"/>
</dbReference>
<evidence type="ECO:0000313" key="4">
    <source>
        <dbReference type="Proteomes" id="UP000184241"/>
    </source>
</evidence>
<keyword evidence="1 2" id="KW-0732">Signal</keyword>
<gene>
    <name evidence="3" type="ORF">SAMN02745941_03310</name>
</gene>
<evidence type="ECO:0000256" key="2">
    <source>
        <dbReference type="SAM" id="SignalP"/>
    </source>
</evidence>
<dbReference type="GO" id="GO:0030288">
    <property type="term" value="C:outer membrane-bounded periplasmic space"/>
    <property type="evidence" value="ECO:0007669"/>
    <property type="project" value="TreeGrafter"/>
</dbReference>
<dbReference type="RefSeq" id="WP_073021248.1">
    <property type="nucleotide sequence ID" value="NZ_FQXU01000010.1"/>
</dbReference>
<dbReference type="SUPFAM" id="SSF53850">
    <property type="entry name" value="Periplasmic binding protein-like II"/>
    <property type="match status" value="1"/>
</dbReference>
<dbReference type="GO" id="GO:0015888">
    <property type="term" value="P:thiamine transport"/>
    <property type="evidence" value="ECO:0007669"/>
    <property type="project" value="TreeGrafter"/>
</dbReference>
<dbReference type="Pfam" id="PF13343">
    <property type="entry name" value="SBP_bac_6"/>
    <property type="match status" value="1"/>
</dbReference>
<dbReference type="GO" id="GO:0030975">
    <property type="term" value="F:thiamine binding"/>
    <property type="evidence" value="ECO:0007669"/>
    <property type="project" value="TreeGrafter"/>
</dbReference>
<sequence>MKKRRIFALTLSTLMLAGVITACGKKDDSSADGKKDLKLTIYCGLMEDHMVKVVEEFKKETGVQAEAVRMSSGEILGRIRAEKDNPKASVWYGGPADAFVQASEEGLLENYISKNASDIPDKYKDKDGAWTGIYVGYLGFASNKKLLDEKGVKAPTSWKDLLKPEFKGQVSIANPGSSGTAYTMLATMIQLMGEEEGLKYMKELNANIKSYEKSGTAPARMAGQGEVMVGISFLHDGIKYREEGMKDLVLTAPVEGTGYEIGSTAILKGGPDQEAAKMFIDYVLTKEVQELGKTVGSYQFLTNEKAVAPELANEIKDTKLIDYDLDWAGKNRSALVEKWNQAIK</sequence>
<dbReference type="InterPro" id="IPR026045">
    <property type="entry name" value="Ferric-bd"/>
</dbReference>
<dbReference type="Gene3D" id="3.40.190.10">
    <property type="entry name" value="Periplasmic binding protein-like II"/>
    <property type="match status" value="2"/>
</dbReference>
<dbReference type="PANTHER" id="PTHR30006:SF2">
    <property type="entry name" value="ABC TRANSPORTER SUBSTRATE-BINDING PROTEIN"/>
    <property type="match status" value="1"/>
</dbReference>
<feature type="chain" id="PRO_5012657845" evidence="2">
    <location>
        <begin position="23"/>
        <end position="344"/>
    </location>
</feature>
<organism evidence="3 4">
    <name type="scientific">Clostridium intestinale DSM 6191</name>
    <dbReference type="NCBI Taxonomy" id="1121320"/>
    <lineage>
        <taxon>Bacteria</taxon>
        <taxon>Bacillati</taxon>
        <taxon>Bacillota</taxon>
        <taxon>Clostridia</taxon>
        <taxon>Eubacteriales</taxon>
        <taxon>Clostridiaceae</taxon>
        <taxon>Clostridium</taxon>
    </lineage>
</organism>
<dbReference type="SMR" id="A0A1M5ZRQ0"/>
<proteinExistence type="predicted"/>
<dbReference type="PANTHER" id="PTHR30006">
    <property type="entry name" value="THIAMINE-BINDING PERIPLASMIC PROTEIN-RELATED"/>
    <property type="match status" value="1"/>
</dbReference>
<dbReference type="GO" id="GO:0030976">
    <property type="term" value="F:thiamine pyrophosphate binding"/>
    <property type="evidence" value="ECO:0007669"/>
    <property type="project" value="TreeGrafter"/>
</dbReference>
<dbReference type="EMBL" id="FQXU01000010">
    <property type="protein sequence ID" value="SHI26894.1"/>
    <property type="molecule type" value="Genomic_DNA"/>
</dbReference>
<accession>A0A1M5ZRQ0</accession>
<dbReference type="PIRSF" id="PIRSF002825">
    <property type="entry name" value="CfbpA"/>
    <property type="match status" value="1"/>
</dbReference>
<evidence type="ECO:0000313" key="3">
    <source>
        <dbReference type="EMBL" id="SHI26894.1"/>
    </source>
</evidence>